<dbReference type="Pfam" id="PF08317">
    <property type="entry name" value="Spc7"/>
    <property type="match status" value="1"/>
</dbReference>
<accession>A0A8H7GS61</accession>
<dbReference type="InterPro" id="IPR013253">
    <property type="entry name" value="Spc7_domain"/>
</dbReference>
<dbReference type="GO" id="GO:0000776">
    <property type="term" value="C:kinetochore"/>
    <property type="evidence" value="ECO:0007669"/>
    <property type="project" value="TreeGrafter"/>
</dbReference>
<dbReference type="PANTHER" id="PTHR28260:SF1">
    <property type="entry name" value="SPINDLE POLE BODY COMPONENT SPC105"/>
    <property type="match status" value="1"/>
</dbReference>
<dbReference type="GO" id="GO:1990758">
    <property type="term" value="P:mitotic sister chromatid biorientation"/>
    <property type="evidence" value="ECO:0007669"/>
    <property type="project" value="TreeGrafter"/>
</dbReference>
<dbReference type="Proteomes" id="UP000649328">
    <property type="component" value="Unassembled WGS sequence"/>
</dbReference>
<dbReference type="OrthoDB" id="5592879at2759"/>
<comment type="caution">
    <text evidence="3">The sequence shown here is derived from an EMBL/GenBank/DDBJ whole genome shotgun (WGS) entry which is preliminary data.</text>
</comment>
<protein>
    <recommendedName>
        <fullName evidence="2">Spc7 kinetochore protein domain-containing protein</fullName>
    </recommendedName>
</protein>
<sequence length="253" mass="29622">MKEYTKQQAKEVWYEWRKKLISNILQVYQNNLEVLENDKLILESGIEELELSFKSMIRDLETVNADVKRFKEIQRNFQGLEIEDIKRMRARMADLNRLLLDHKRLIAANEKSISALQQNIDNRRISIDALKNQVREAEDELSKTKQFSSKEIEELQIFSQLWQISAGLKYVNNRDGSFAFELDPQIGIVVDKQKLETRDGLKCQVNPSSRSTLCNESLIQHFPGLVDALTKKAPNFFEKFRVIRKNLDKVETC</sequence>
<feature type="coiled-coil region" evidence="1">
    <location>
        <begin position="18"/>
        <end position="147"/>
    </location>
</feature>
<dbReference type="GO" id="GO:0034501">
    <property type="term" value="P:protein localization to kinetochore"/>
    <property type="evidence" value="ECO:0007669"/>
    <property type="project" value="TreeGrafter"/>
</dbReference>
<reference evidence="3" key="1">
    <citation type="submission" date="2020-10" db="EMBL/GenBank/DDBJ databases">
        <title>The Whole-Genome Sequence of Metschnikowia persimmonesis, a Novel Endophytic Yeast Species Isolated from Medicinal Plant Diospyros kaki Thumb.</title>
        <authorList>
            <person name="Rahmat E."/>
            <person name="Kang Y."/>
        </authorList>
    </citation>
    <scope>NUCLEOTIDE SEQUENCE</scope>
    <source>
        <strain evidence="3">KIOM G15050</strain>
    </source>
</reference>
<evidence type="ECO:0000256" key="1">
    <source>
        <dbReference type="SAM" id="Coils"/>
    </source>
</evidence>
<keyword evidence="4" id="KW-1185">Reference proteome</keyword>
<name>A0A8H7GS61_9ASCO</name>
<gene>
    <name evidence="3" type="ORF">HF325_003293</name>
</gene>
<dbReference type="EMBL" id="JACBPP010000004">
    <property type="protein sequence ID" value="KAF8002328.1"/>
    <property type="molecule type" value="Genomic_DNA"/>
</dbReference>
<keyword evidence="1" id="KW-0175">Coiled coil</keyword>
<feature type="domain" description="Spc7 kinetochore protein" evidence="2">
    <location>
        <begin position="1"/>
        <end position="77"/>
    </location>
</feature>
<evidence type="ECO:0000259" key="2">
    <source>
        <dbReference type="Pfam" id="PF08317"/>
    </source>
</evidence>
<dbReference type="InterPro" id="IPR033338">
    <property type="entry name" value="Spc105/Spc7"/>
</dbReference>
<dbReference type="PANTHER" id="PTHR28260">
    <property type="entry name" value="SPINDLE POLE BODY COMPONENT SPC105"/>
    <property type="match status" value="1"/>
</dbReference>
<evidence type="ECO:0000313" key="3">
    <source>
        <dbReference type="EMBL" id="KAF8002328.1"/>
    </source>
</evidence>
<proteinExistence type="predicted"/>
<dbReference type="AlphaFoldDB" id="A0A8H7GS61"/>
<evidence type="ECO:0000313" key="4">
    <source>
        <dbReference type="Proteomes" id="UP000649328"/>
    </source>
</evidence>
<dbReference type="GO" id="GO:0007094">
    <property type="term" value="P:mitotic spindle assembly checkpoint signaling"/>
    <property type="evidence" value="ECO:0007669"/>
    <property type="project" value="TreeGrafter"/>
</dbReference>
<organism evidence="3 4">
    <name type="scientific">Metschnikowia pulcherrima</name>
    <dbReference type="NCBI Taxonomy" id="27326"/>
    <lineage>
        <taxon>Eukaryota</taxon>
        <taxon>Fungi</taxon>
        <taxon>Dikarya</taxon>
        <taxon>Ascomycota</taxon>
        <taxon>Saccharomycotina</taxon>
        <taxon>Pichiomycetes</taxon>
        <taxon>Metschnikowiaceae</taxon>
        <taxon>Metschnikowia</taxon>
    </lineage>
</organism>